<proteinExistence type="predicted"/>
<dbReference type="RefSeq" id="WP_184558547.1">
    <property type="nucleotide sequence ID" value="NZ_BAAARS010000002.1"/>
</dbReference>
<dbReference type="AlphaFoldDB" id="A0A7W9T9G2"/>
<evidence type="ECO:0000313" key="4">
    <source>
        <dbReference type="Proteomes" id="UP000591537"/>
    </source>
</evidence>
<feature type="chain" id="PRO_5030730955" description="Lipoprotein" evidence="2">
    <location>
        <begin position="24"/>
        <end position="176"/>
    </location>
</feature>
<evidence type="ECO:0000313" key="3">
    <source>
        <dbReference type="EMBL" id="MBB6075883.1"/>
    </source>
</evidence>
<gene>
    <name evidence="3" type="ORF">HNR57_001771</name>
</gene>
<accession>A0A7W9T9G2</accession>
<keyword evidence="2" id="KW-0732">Signal</keyword>
<organism evidence="3 4">
    <name type="scientific">Streptomyces paradoxus</name>
    <dbReference type="NCBI Taxonomy" id="66375"/>
    <lineage>
        <taxon>Bacteria</taxon>
        <taxon>Bacillati</taxon>
        <taxon>Actinomycetota</taxon>
        <taxon>Actinomycetes</taxon>
        <taxon>Kitasatosporales</taxon>
        <taxon>Streptomycetaceae</taxon>
        <taxon>Streptomyces</taxon>
    </lineage>
</organism>
<comment type="caution">
    <text evidence="3">The sequence shown here is derived from an EMBL/GenBank/DDBJ whole genome shotgun (WGS) entry which is preliminary data.</text>
</comment>
<evidence type="ECO:0000256" key="2">
    <source>
        <dbReference type="SAM" id="SignalP"/>
    </source>
</evidence>
<feature type="compositionally biased region" description="Low complexity" evidence="1">
    <location>
        <begin position="35"/>
        <end position="47"/>
    </location>
</feature>
<sequence length="176" mass="18595">MAATGALRSLLLVTLLMGVTACASPGEPPGPGPTPRTASPTRAPSTSHADPPEQVLPQALVGTWRSDSKDSDAGLTYRFRADGGYTFTGVLAYDSPDGVVQVTHTSEGTARVRGALLVLTPGRAETSRRDPGDPEGDYSARPAARTPQRHTWEVTGDALALTDRKGLRVTYERRSP</sequence>
<evidence type="ECO:0008006" key="5">
    <source>
        <dbReference type="Google" id="ProtNLM"/>
    </source>
</evidence>
<reference evidence="3 4" key="1">
    <citation type="submission" date="2020-08" db="EMBL/GenBank/DDBJ databases">
        <title>Genomic Encyclopedia of Type Strains, Phase IV (KMG-IV): sequencing the most valuable type-strain genomes for metagenomic binning, comparative biology and taxonomic classification.</title>
        <authorList>
            <person name="Goeker M."/>
        </authorList>
    </citation>
    <scope>NUCLEOTIDE SEQUENCE [LARGE SCALE GENOMIC DNA]</scope>
    <source>
        <strain evidence="3 4">DSM 43350</strain>
    </source>
</reference>
<evidence type="ECO:0000256" key="1">
    <source>
        <dbReference type="SAM" id="MobiDB-lite"/>
    </source>
</evidence>
<feature type="region of interest" description="Disordered" evidence="1">
    <location>
        <begin position="21"/>
        <end position="55"/>
    </location>
</feature>
<keyword evidence="4" id="KW-1185">Reference proteome</keyword>
<feature type="region of interest" description="Disordered" evidence="1">
    <location>
        <begin position="122"/>
        <end position="150"/>
    </location>
</feature>
<dbReference type="EMBL" id="JACHGV010000002">
    <property type="protein sequence ID" value="MBB6075883.1"/>
    <property type="molecule type" value="Genomic_DNA"/>
</dbReference>
<name>A0A7W9T9G2_9ACTN</name>
<dbReference type="Proteomes" id="UP000591537">
    <property type="component" value="Unassembled WGS sequence"/>
</dbReference>
<protein>
    <recommendedName>
        <fullName evidence="5">Lipoprotein</fullName>
    </recommendedName>
</protein>
<feature type="signal peptide" evidence="2">
    <location>
        <begin position="1"/>
        <end position="23"/>
    </location>
</feature>